<dbReference type="Gene3D" id="2.40.10.10">
    <property type="entry name" value="Trypsin-like serine proteases"/>
    <property type="match status" value="1"/>
</dbReference>
<dbReference type="SMART" id="SM00020">
    <property type="entry name" value="Tryp_SPc"/>
    <property type="match status" value="1"/>
</dbReference>
<dbReference type="AlphaFoldDB" id="A0A210Q0Z4"/>
<dbReference type="SUPFAM" id="SSF50494">
    <property type="entry name" value="Trypsin-like serine proteases"/>
    <property type="match status" value="1"/>
</dbReference>
<organism evidence="6 7">
    <name type="scientific">Mizuhopecten yessoensis</name>
    <name type="common">Japanese scallop</name>
    <name type="synonym">Patinopecten yessoensis</name>
    <dbReference type="NCBI Taxonomy" id="6573"/>
    <lineage>
        <taxon>Eukaryota</taxon>
        <taxon>Metazoa</taxon>
        <taxon>Spiralia</taxon>
        <taxon>Lophotrochozoa</taxon>
        <taxon>Mollusca</taxon>
        <taxon>Bivalvia</taxon>
        <taxon>Autobranchia</taxon>
        <taxon>Pteriomorphia</taxon>
        <taxon>Pectinida</taxon>
        <taxon>Pectinoidea</taxon>
        <taxon>Pectinidae</taxon>
        <taxon>Mizuhopecten</taxon>
    </lineage>
</organism>
<dbReference type="Pfam" id="PF00089">
    <property type="entry name" value="Trypsin"/>
    <property type="match status" value="1"/>
</dbReference>
<dbReference type="PANTHER" id="PTHR24276">
    <property type="entry name" value="POLYSERASE-RELATED"/>
    <property type="match status" value="1"/>
</dbReference>
<dbReference type="InterPro" id="IPR033116">
    <property type="entry name" value="TRYPSIN_SER"/>
</dbReference>
<dbReference type="InterPro" id="IPR009003">
    <property type="entry name" value="Peptidase_S1_PA"/>
</dbReference>
<dbReference type="GO" id="GO:0006508">
    <property type="term" value="P:proteolysis"/>
    <property type="evidence" value="ECO:0007669"/>
    <property type="project" value="UniProtKB-KW"/>
</dbReference>
<dbReference type="PROSITE" id="PS50240">
    <property type="entry name" value="TRYPSIN_DOM"/>
    <property type="match status" value="1"/>
</dbReference>
<sequence>MSLKVGSSSRTTGGTVVQIIAIHKHESYSGSSSGFPNDIAVLETASSLTNDANAEKADLPDANNNYSGEDCQITGWGRTSSTSSLPATLQVANTKVMTQSSCKQSWGNSINNGHVCVYTGSNGACNGDSGGPLTCNSVLVGVTSWGRNGCSVSYPSVYTRISHYLTWINTKIGQKKTVA</sequence>
<evidence type="ECO:0000313" key="7">
    <source>
        <dbReference type="Proteomes" id="UP000242188"/>
    </source>
</evidence>
<reference evidence="6 7" key="1">
    <citation type="journal article" date="2017" name="Nat. Ecol. Evol.">
        <title>Scallop genome provides insights into evolution of bilaterian karyotype and development.</title>
        <authorList>
            <person name="Wang S."/>
            <person name="Zhang J."/>
            <person name="Jiao W."/>
            <person name="Li J."/>
            <person name="Xun X."/>
            <person name="Sun Y."/>
            <person name="Guo X."/>
            <person name="Huan P."/>
            <person name="Dong B."/>
            <person name="Zhang L."/>
            <person name="Hu X."/>
            <person name="Sun X."/>
            <person name="Wang J."/>
            <person name="Zhao C."/>
            <person name="Wang Y."/>
            <person name="Wang D."/>
            <person name="Huang X."/>
            <person name="Wang R."/>
            <person name="Lv J."/>
            <person name="Li Y."/>
            <person name="Zhang Z."/>
            <person name="Liu B."/>
            <person name="Lu W."/>
            <person name="Hui Y."/>
            <person name="Liang J."/>
            <person name="Zhou Z."/>
            <person name="Hou R."/>
            <person name="Li X."/>
            <person name="Liu Y."/>
            <person name="Li H."/>
            <person name="Ning X."/>
            <person name="Lin Y."/>
            <person name="Zhao L."/>
            <person name="Xing Q."/>
            <person name="Dou J."/>
            <person name="Li Y."/>
            <person name="Mao J."/>
            <person name="Guo H."/>
            <person name="Dou H."/>
            <person name="Li T."/>
            <person name="Mu C."/>
            <person name="Jiang W."/>
            <person name="Fu Q."/>
            <person name="Fu X."/>
            <person name="Miao Y."/>
            <person name="Liu J."/>
            <person name="Yu Q."/>
            <person name="Li R."/>
            <person name="Liao H."/>
            <person name="Li X."/>
            <person name="Kong Y."/>
            <person name="Jiang Z."/>
            <person name="Chourrout D."/>
            <person name="Li R."/>
            <person name="Bao Z."/>
        </authorList>
    </citation>
    <scope>NUCLEOTIDE SEQUENCE [LARGE SCALE GENOMIC DNA]</scope>
    <source>
        <strain evidence="6 7">PY_sf001</strain>
    </source>
</reference>
<keyword evidence="4" id="KW-1015">Disulfide bond</keyword>
<accession>A0A210Q0Z4</accession>
<keyword evidence="7" id="KW-1185">Reference proteome</keyword>
<dbReference type="GO" id="GO:0004252">
    <property type="term" value="F:serine-type endopeptidase activity"/>
    <property type="evidence" value="ECO:0007669"/>
    <property type="project" value="InterPro"/>
</dbReference>
<evidence type="ECO:0000256" key="4">
    <source>
        <dbReference type="ARBA" id="ARBA00023157"/>
    </source>
</evidence>
<comment type="caution">
    <text evidence="6">The sequence shown here is derived from an EMBL/GenBank/DDBJ whole genome shotgun (WGS) entry which is preliminary data.</text>
</comment>
<protein>
    <submittedName>
        <fullName evidence="6">Fibrinolytic enzyme, isozyme C</fullName>
    </submittedName>
</protein>
<evidence type="ECO:0000259" key="5">
    <source>
        <dbReference type="PROSITE" id="PS50240"/>
    </source>
</evidence>
<keyword evidence="1" id="KW-0645">Protease</keyword>
<dbReference type="InterPro" id="IPR043504">
    <property type="entry name" value="Peptidase_S1_PA_chymotrypsin"/>
</dbReference>
<evidence type="ECO:0000256" key="1">
    <source>
        <dbReference type="ARBA" id="ARBA00022670"/>
    </source>
</evidence>
<dbReference type="InterPro" id="IPR001254">
    <property type="entry name" value="Trypsin_dom"/>
</dbReference>
<evidence type="ECO:0000256" key="3">
    <source>
        <dbReference type="ARBA" id="ARBA00022825"/>
    </source>
</evidence>
<dbReference type="PANTHER" id="PTHR24276:SF91">
    <property type="entry name" value="AT26814P-RELATED"/>
    <property type="match status" value="1"/>
</dbReference>
<dbReference type="InterPro" id="IPR050430">
    <property type="entry name" value="Peptidase_S1"/>
</dbReference>
<dbReference type="CDD" id="cd00190">
    <property type="entry name" value="Tryp_SPc"/>
    <property type="match status" value="1"/>
</dbReference>
<dbReference type="EMBL" id="NEDP02005283">
    <property type="protein sequence ID" value="OWF42408.1"/>
    <property type="molecule type" value="Genomic_DNA"/>
</dbReference>
<keyword evidence="3" id="KW-0720">Serine protease</keyword>
<feature type="domain" description="Peptidase S1" evidence="5">
    <location>
        <begin position="1"/>
        <end position="173"/>
    </location>
</feature>
<dbReference type="STRING" id="6573.A0A210Q0Z4"/>
<dbReference type="PROSITE" id="PS00135">
    <property type="entry name" value="TRYPSIN_SER"/>
    <property type="match status" value="1"/>
</dbReference>
<evidence type="ECO:0000313" key="6">
    <source>
        <dbReference type="EMBL" id="OWF42408.1"/>
    </source>
</evidence>
<keyword evidence="2" id="KW-0378">Hydrolase</keyword>
<dbReference type="Proteomes" id="UP000242188">
    <property type="component" value="Unassembled WGS sequence"/>
</dbReference>
<proteinExistence type="predicted"/>
<gene>
    <name evidence="6" type="ORF">KP79_PYT24232</name>
</gene>
<dbReference type="OrthoDB" id="6267810at2759"/>
<dbReference type="FunFam" id="2.40.10.10:FF:000036">
    <property type="entry name" value="Trypsin beta"/>
    <property type="match status" value="1"/>
</dbReference>
<name>A0A210Q0Z4_MIZYE</name>
<evidence type="ECO:0000256" key="2">
    <source>
        <dbReference type="ARBA" id="ARBA00022801"/>
    </source>
</evidence>